<evidence type="ECO:0000259" key="1">
    <source>
        <dbReference type="SMART" id="SM00460"/>
    </source>
</evidence>
<dbReference type="RefSeq" id="WP_188544993.1">
    <property type="nucleotide sequence ID" value="NZ_BMCU01000002.1"/>
</dbReference>
<organism evidence="2 3">
    <name type="scientific">Rhodococcoides trifolii</name>
    <dbReference type="NCBI Taxonomy" id="908250"/>
    <lineage>
        <taxon>Bacteria</taxon>
        <taxon>Bacillati</taxon>
        <taxon>Actinomycetota</taxon>
        <taxon>Actinomycetes</taxon>
        <taxon>Mycobacteriales</taxon>
        <taxon>Nocardiaceae</taxon>
        <taxon>Rhodococcoides</taxon>
    </lineage>
</organism>
<sequence length="312" mass="34362">MNQSVAPNQRWYSITHETTYTYSDRVKSSFGRGFLTPRGFDGQDVLESSVTVDPSPADQSTGRDVYGNEDVFFHVTRDHEKLVVTARSLVCVDAPDPARIAGWNATGPWENARPRAWSSMLDVGRAMAVEFELDLVPPEITDDVREYAAVSFTPGRPLVDAVVDLTHRIFTDFTYKSGSTTVSTKVAEVLQARSGVCQDFARLALACLRSVGLAGRYVSGYLATQPPPGKERMIGVDATHAWAAVWLPGDTWLAFDPTNDQLVDERYTTVAWGRDYQDVPPLRGIIYTEADKSTISVSVDVEPLPTAPIRAV</sequence>
<dbReference type="AlphaFoldDB" id="A0A917D1W1"/>
<dbReference type="SUPFAM" id="SSF54001">
    <property type="entry name" value="Cysteine proteinases"/>
    <property type="match status" value="1"/>
</dbReference>
<dbReference type="InterPro" id="IPR038765">
    <property type="entry name" value="Papain-like_cys_pep_sf"/>
</dbReference>
<dbReference type="Gene3D" id="3.10.620.30">
    <property type="match status" value="1"/>
</dbReference>
<evidence type="ECO:0000313" key="2">
    <source>
        <dbReference type="EMBL" id="GGG09078.1"/>
    </source>
</evidence>
<dbReference type="Pfam" id="PF01841">
    <property type="entry name" value="Transglut_core"/>
    <property type="match status" value="1"/>
</dbReference>
<dbReference type="InterPro" id="IPR013589">
    <property type="entry name" value="Bac_transglu_N"/>
</dbReference>
<dbReference type="EMBL" id="BMCU01000002">
    <property type="protein sequence ID" value="GGG09078.1"/>
    <property type="molecule type" value="Genomic_DNA"/>
</dbReference>
<dbReference type="InterPro" id="IPR002931">
    <property type="entry name" value="Transglutaminase-like"/>
</dbReference>
<dbReference type="Proteomes" id="UP000654257">
    <property type="component" value="Unassembled WGS sequence"/>
</dbReference>
<dbReference type="SMART" id="SM00460">
    <property type="entry name" value="TGc"/>
    <property type="match status" value="1"/>
</dbReference>
<reference evidence="2" key="2">
    <citation type="submission" date="2020-09" db="EMBL/GenBank/DDBJ databases">
        <authorList>
            <person name="Sun Q."/>
            <person name="Sedlacek I."/>
        </authorList>
    </citation>
    <scope>NUCLEOTIDE SEQUENCE</scope>
    <source>
        <strain evidence="2">CCM 7905</strain>
    </source>
</reference>
<accession>A0A917D1W1</accession>
<reference evidence="2" key="1">
    <citation type="journal article" date="2014" name="Int. J. Syst. Evol. Microbiol.">
        <title>Complete genome sequence of Corynebacterium casei LMG S-19264T (=DSM 44701T), isolated from a smear-ripened cheese.</title>
        <authorList>
            <consortium name="US DOE Joint Genome Institute (JGI-PGF)"/>
            <person name="Walter F."/>
            <person name="Albersmeier A."/>
            <person name="Kalinowski J."/>
            <person name="Ruckert C."/>
        </authorList>
    </citation>
    <scope>NUCLEOTIDE SEQUENCE</scope>
    <source>
        <strain evidence="2">CCM 7905</strain>
    </source>
</reference>
<keyword evidence="3" id="KW-1185">Reference proteome</keyword>
<dbReference type="PANTHER" id="PTHR33490">
    <property type="entry name" value="BLR5614 PROTEIN-RELATED"/>
    <property type="match status" value="1"/>
</dbReference>
<evidence type="ECO:0000313" key="3">
    <source>
        <dbReference type="Proteomes" id="UP000654257"/>
    </source>
</evidence>
<feature type="domain" description="Transglutaminase-like" evidence="1">
    <location>
        <begin position="189"/>
        <end position="259"/>
    </location>
</feature>
<comment type="caution">
    <text evidence="2">The sequence shown here is derived from an EMBL/GenBank/DDBJ whole genome shotgun (WGS) entry which is preliminary data.</text>
</comment>
<dbReference type="PANTHER" id="PTHR33490:SF7">
    <property type="entry name" value="BLR2979 PROTEIN"/>
    <property type="match status" value="1"/>
</dbReference>
<name>A0A917D1W1_9NOCA</name>
<dbReference type="Pfam" id="PF08379">
    <property type="entry name" value="Bact_transglu_N"/>
    <property type="match status" value="1"/>
</dbReference>
<proteinExistence type="predicted"/>
<protein>
    <recommendedName>
        <fullName evidence="1">Transglutaminase-like domain-containing protein</fullName>
    </recommendedName>
</protein>
<gene>
    <name evidence="2" type="ORF">GCM10007304_23970</name>
</gene>